<dbReference type="RefSeq" id="XP_012185169.1">
    <property type="nucleotide sequence ID" value="XM_012329779.1"/>
</dbReference>
<protein>
    <submittedName>
        <fullName evidence="2">Uncharacterized protein</fullName>
    </submittedName>
</protein>
<gene>
    <name evidence="2" type="ORF">FIBRA_08123</name>
</gene>
<dbReference type="AlphaFoldDB" id="J4IC68"/>
<dbReference type="STRING" id="599839.J4IC68"/>
<dbReference type="HOGENOM" id="CLU_048146_1_0_1"/>
<organism evidence="2 3">
    <name type="scientific">Fibroporia radiculosa</name>
    <dbReference type="NCBI Taxonomy" id="599839"/>
    <lineage>
        <taxon>Eukaryota</taxon>
        <taxon>Fungi</taxon>
        <taxon>Dikarya</taxon>
        <taxon>Basidiomycota</taxon>
        <taxon>Agaricomycotina</taxon>
        <taxon>Agaricomycetes</taxon>
        <taxon>Polyporales</taxon>
        <taxon>Fibroporiaceae</taxon>
        <taxon>Fibroporia</taxon>
    </lineage>
</organism>
<keyword evidence="3" id="KW-1185">Reference proteome</keyword>
<name>J4IC68_9APHY</name>
<dbReference type="Pfam" id="PF15496">
    <property type="entry name" value="DUF4646"/>
    <property type="match status" value="1"/>
</dbReference>
<sequence>MSDYFTRTSEDMIDAPPPAYGPASVHTPSTILSVDTSTQSRPSSSTISLYSPISDAGTSSIHSAESVGTRFAHSESVASIFKSSPPCFQRSPPTSLPYPSFEPIVLYALCNELQKGFPPIPPASMASPHPFATHDISEEDWLRFLQDVKAGGALAPVSKIVSAVAPMARCIPLPLAGMLVSKGVSLHMKSRKRGPVGEVLEHWNRHFFHRRMVHIVLAQGKISYSGPEALPPDMVRAKSGLKTSTREYSDDESEDDDAASIIVDEALQKGGDWVAAYKNQKKRRRDWSRSTEEKWRLVVTFRDFVL</sequence>
<evidence type="ECO:0000313" key="3">
    <source>
        <dbReference type="Proteomes" id="UP000006352"/>
    </source>
</evidence>
<dbReference type="OrthoDB" id="5314275at2759"/>
<feature type="region of interest" description="Disordered" evidence="1">
    <location>
        <begin position="1"/>
        <end position="27"/>
    </location>
</feature>
<dbReference type="InterPro" id="IPR028018">
    <property type="entry name" value="DUF4646"/>
</dbReference>
<evidence type="ECO:0000313" key="2">
    <source>
        <dbReference type="EMBL" id="CCM05886.1"/>
    </source>
</evidence>
<proteinExistence type="predicted"/>
<evidence type="ECO:0000256" key="1">
    <source>
        <dbReference type="SAM" id="MobiDB-lite"/>
    </source>
</evidence>
<dbReference type="EMBL" id="HE797211">
    <property type="protein sequence ID" value="CCM05886.1"/>
    <property type="molecule type" value="Genomic_DNA"/>
</dbReference>
<dbReference type="GeneID" id="24100797"/>
<dbReference type="Proteomes" id="UP000006352">
    <property type="component" value="Unassembled WGS sequence"/>
</dbReference>
<reference evidence="2 3" key="1">
    <citation type="journal article" date="2012" name="Appl. Environ. Microbiol.">
        <title>Short-read sequencing for genomic analysis of the brown rot fungus Fibroporia radiculosa.</title>
        <authorList>
            <person name="Tang J.D."/>
            <person name="Perkins A.D."/>
            <person name="Sonstegard T.S."/>
            <person name="Schroeder S.G."/>
            <person name="Burgess S.C."/>
            <person name="Diehl S.V."/>
        </authorList>
    </citation>
    <scope>NUCLEOTIDE SEQUENCE [LARGE SCALE GENOMIC DNA]</scope>
    <source>
        <strain evidence="2 3">TFFH 294</strain>
    </source>
</reference>
<dbReference type="InParanoid" id="J4IC68"/>
<accession>J4IC68</accession>